<keyword evidence="4" id="KW-0804">Transcription</keyword>
<evidence type="ECO:0000313" key="6">
    <source>
        <dbReference type="EMBL" id="TQL34900.1"/>
    </source>
</evidence>
<comment type="similarity">
    <text evidence="1">Belongs to the LysR transcriptional regulatory family.</text>
</comment>
<keyword evidence="7" id="KW-1185">Reference proteome</keyword>
<dbReference type="Gene3D" id="3.40.190.10">
    <property type="entry name" value="Periplasmic binding protein-like II"/>
    <property type="match status" value="2"/>
</dbReference>
<keyword evidence="2" id="KW-0805">Transcription regulation</keyword>
<dbReference type="PANTHER" id="PTHR30346">
    <property type="entry name" value="TRANSCRIPTIONAL DUAL REGULATOR HCAR-RELATED"/>
    <property type="match status" value="1"/>
</dbReference>
<dbReference type="InterPro" id="IPR036388">
    <property type="entry name" value="WH-like_DNA-bd_sf"/>
</dbReference>
<dbReference type="RefSeq" id="WP_142007240.1">
    <property type="nucleotide sequence ID" value="NZ_VFOK01000001.1"/>
</dbReference>
<protein>
    <submittedName>
        <fullName evidence="6">DNA-binding transcriptional LysR family regulator</fullName>
    </submittedName>
</protein>
<dbReference type="FunFam" id="1.10.10.10:FF:000001">
    <property type="entry name" value="LysR family transcriptional regulator"/>
    <property type="match status" value="1"/>
</dbReference>
<evidence type="ECO:0000259" key="5">
    <source>
        <dbReference type="PROSITE" id="PS50931"/>
    </source>
</evidence>
<dbReference type="GO" id="GO:0032993">
    <property type="term" value="C:protein-DNA complex"/>
    <property type="evidence" value="ECO:0007669"/>
    <property type="project" value="TreeGrafter"/>
</dbReference>
<evidence type="ECO:0000256" key="1">
    <source>
        <dbReference type="ARBA" id="ARBA00009437"/>
    </source>
</evidence>
<name>A0A542XGF6_9MICO</name>
<sequence>MELRHLRYFVAVAETCHFGRAAERLHMAQPALSQSVRQLESHLGATLFTRTTRQVSLTPAGEYLLEEARRILDAVDASATGVQRISAGRRGLARIGFTGTAVFSQLPAIARAIERDLPDIDLEVHADQLTPQLCEGLSEGRLDLAVLRPPATGDDTAVRAIAVEPLVLALPSDHRLVDEPEIAMADLRTEGFVLYASKDSAVNEAIQRAARAAGFTPRRSHLAPGTAVLLALVAAGLGIGLVPESARALPLEGVTFHDVTDAGAVELALAWHEPASALVEQVVGVLDAAGILTDRPSATGAPR</sequence>
<dbReference type="InterPro" id="IPR000847">
    <property type="entry name" value="LysR_HTH_N"/>
</dbReference>
<dbReference type="Pfam" id="PF03466">
    <property type="entry name" value="LysR_substrate"/>
    <property type="match status" value="1"/>
</dbReference>
<dbReference type="Pfam" id="PF00126">
    <property type="entry name" value="HTH_1"/>
    <property type="match status" value="1"/>
</dbReference>
<dbReference type="CDD" id="cd08414">
    <property type="entry name" value="PBP2_LTTR_aromatics_like"/>
    <property type="match status" value="1"/>
</dbReference>
<organism evidence="6 7">
    <name type="scientific">Barrientosiimonas humi</name>
    <dbReference type="NCBI Taxonomy" id="999931"/>
    <lineage>
        <taxon>Bacteria</taxon>
        <taxon>Bacillati</taxon>
        <taxon>Actinomycetota</taxon>
        <taxon>Actinomycetes</taxon>
        <taxon>Micrococcales</taxon>
        <taxon>Dermacoccaceae</taxon>
        <taxon>Barrientosiimonas</taxon>
    </lineage>
</organism>
<evidence type="ECO:0000313" key="7">
    <source>
        <dbReference type="Proteomes" id="UP000318336"/>
    </source>
</evidence>
<reference evidence="6 7" key="1">
    <citation type="submission" date="2019-06" db="EMBL/GenBank/DDBJ databases">
        <title>Sequencing the genomes of 1000 actinobacteria strains.</title>
        <authorList>
            <person name="Klenk H.-P."/>
        </authorList>
    </citation>
    <scope>NUCLEOTIDE SEQUENCE [LARGE SCALE GENOMIC DNA]</scope>
    <source>
        <strain evidence="6 7">DSM 24617</strain>
    </source>
</reference>
<evidence type="ECO:0000256" key="3">
    <source>
        <dbReference type="ARBA" id="ARBA00023125"/>
    </source>
</evidence>
<dbReference type="InterPro" id="IPR005119">
    <property type="entry name" value="LysR_subst-bd"/>
</dbReference>
<dbReference type="OrthoDB" id="3636008at2"/>
<gene>
    <name evidence="6" type="ORF">FB554_3082</name>
</gene>
<dbReference type="GO" id="GO:0003677">
    <property type="term" value="F:DNA binding"/>
    <property type="evidence" value="ECO:0007669"/>
    <property type="project" value="UniProtKB-KW"/>
</dbReference>
<dbReference type="GO" id="GO:0003700">
    <property type="term" value="F:DNA-binding transcription factor activity"/>
    <property type="evidence" value="ECO:0007669"/>
    <property type="project" value="InterPro"/>
</dbReference>
<evidence type="ECO:0000256" key="2">
    <source>
        <dbReference type="ARBA" id="ARBA00023015"/>
    </source>
</evidence>
<feature type="domain" description="HTH lysR-type" evidence="5">
    <location>
        <begin position="1"/>
        <end position="58"/>
    </location>
</feature>
<proteinExistence type="inferred from homology"/>
<accession>A0A542XGF6</accession>
<dbReference type="EMBL" id="VFOK01000001">
    <property type="protein sequence ID" value="TQL34900.1"/>
    <property type="molecule type" value="Genomic_DNA"/>
</dbReference>
<keyword evidence="3 6" id="KW-0238">DNA-binding</keyword>
<evidence type="ECO:0000256" key="4">
    <source>
        <dbReference type="ARBA" id="ARBA00023163"/>
    </source>
</evidence>
<dbReference type="PRINTS" id="PR00039">
    <property type="entry name" value="HTHLYSR"/>
</dbReference>
<dbReference type="Gene3D" id="1.10.10.10">
    <property type="entry name" value="Winged helix-like DNA-binding domain superfamily/Winged helix DNA-binding domain"/>
    <property type="match status" value="1"/>
</dbReference>
<dbReference type="PROSITE" id="PS50931">
    <property type="entry name" value="HTH_LYSR"/>
    <property type="match status" value="1"/>
</dbReference>
<dbReference type="SUPFAM" id="SSF53850">
    <property type="entry name" value="Periplasmic binding protein-like II"/>
    <property type="match status" value="1"/>
</dbReference>
<dbReference type="AlphaFoldDB" id="A0A542XGF6"/>
<dbReference type="PANTHER" id="PTHR30346:SF28">
    <property type="entry name" value="HTH-TYPE TRANSCRIPTIONAL REGULATOR CYNR"/>
    <property type="match status" value="1"/>
</dbReference>
<dbReference type="InterPro" id="IPR036390">
    <property type="entry name" value="WH_DNA-bd_sf"/>
</dbReference>
<dbReference type="SUPFAM" id="SSF46785">
    <property type="entry name" value="Winged helix' DNA-binding domain"/>
    <property type="match status" value="1"/>
</dbReference>
<dbReference type="Proteomes" id="UP000318336">
    <property type="component" value="Unassembled WGS sequence"/>
</dbReference>
<comment type="caution">
    <text evidence="6">The sequence shown here is derived from an EMBL/GenBank/DDBJ whole genome shotgun (WGS) entry which is preliminary data.</text>
</comment>